<dbReference type="PANTHER" id="PTHR43877">
    <property type="entry name" value="AMINOALKYLPHOSPHONATE N-ACETYLTRANSFERASE-RELATED-RELATED"/>
    <property type="match status" value="1"/>
</dbReference>
<protein>
    <submittedName>
        <fullName evidence="4">GNAT family N-acetyltransferase</fullName>
    </submittedName>
</protein>
<feature type="domain" description="N-acetyltransferase" evidence="3">
    <location>
        <begin position="121"/>
        <end position="251"/>
    </location>
</feature>
<dbReference type="RefSeq" id="WP_206722701.1">
    <property type="nucleotide sequence ID" value="NZ_CP071090.1"/>
</dbReference>
<evidence type="ECO:0000256" key="1">
    <source>
        <dbReference type="ARBA" id="ARBA00022679"/>
    </source>
</evidence>
<dbReference type="InterPro" id="IPR050832">
    <property type="entry name" value="Bact_Acetyltransf"/>
</dbReference>
<dbReference type="Gene3D" id="3.40.630.30">
    <property type="match status" value="1"/>
</dbReference>
<dbReference type="Proteomes" id="UP000662747">
    <property type="component" value="Chromosome"/>
</dbReference>
<name>A0ABX7NQJ9_9BACT</name>
<keyword evidence="2" id="KW-0012">Acyltransferase</keyword>
<dbReference type="InterPro" id="IPR016181">
    <property type="entry name" value="Acyl_CoA_acyltransferase"/>
</dbReference>
<accession>A0ABX7NQJ9</accession>
<dbReference type="EMBL" id="CP071090">
    <property type="protein sequence ID" value="QSQ21122.1"/>
    <property type="molecule type" value="Genomic_DNA"/>
</dbReference>
<dbReference type="SUPFAM" id="SSF55729">
    <property type="entry name" value="Acyl-CoA N-acyltransferases (Nat)"/>
    <property type="match status" value="1"/>
</dbReference>
<organism evidence="4 5">
    <name type="scientific">Pyxidicoccus parkwayensis</name>
    <dbReference type="NCBI Taxonomy" id="2813578"/>
    <lineage>
        <taxon>Bacteria</taxon>
        <taxon>Pseudomonadati</taxon>
        <taxon>Myxococcota</taxon>
        <taxon>Myxococcia</taxon>
        <taxon>Myxococcales</taxon>
        <taxon>Cystobacterineae</taxon>
        <taxon>Myxococcaceae</taxon>
        <taxon>Pyxidicoccus</taxon>
    </lineage>
</organism>
<dbReference type="Pfam" id="PF13527">
    <property type="entry name" value="Acetyltransf_9"/>
    <property type="match status" value="1"/>
</dbReference>
<dbReference type="CDD" id="cd04301">
    <property type="entry name" value="NAT_SF"/>
    <property type="match status" value="1"/>
</dbReference>
<keyword evidence="1" id="KW-0808">Transferase</keyword>
<dbReference type="PROSITE" id="PS51186">
    <property type="entry name" value="GNAT"/>
    <property type="match status" value="1"/>
</dbReference>
<dbReference type="InterPro" id="IPR000182">
    <property type="entry name" value="GNAT_dom"/>
</dbReference>
<keyword evidence="5" id="KW-1185">Reference proteome</keyword>
<evidence type="ECO:0000313" key="5">
    <source>
        <dbReference type="Proteomes" id="UP000662747"/>
    </source>
</evidence>
<evidence type="ECO:0000256" key="2">
    <source>
        <dbReference type="ARBA" id="ARBA00023315"/>
    </source>
</evidence>
<reference evidence="4 5" key="1">
    <citation type="submission" date="2021-02" db="EMBL/GenBank/DDBJ databases">
        <title>De Novo genome assembly of isolated myxobacteria.</title>
        <authorList>
            <person name="Stevens D.C."/>
        </authorList>
    </citation>
    <scope>NUCLEOTIDE SEQUENCE [LARGE SCALE GENOMIC DNA]</scope>
    <source>
        <strain evidence="5">SCPEA02</strain>
    </source>
</reference>
<evidence type="ECO:0000313" key="4">
    <source>
        <dbReference type="EMBL" id="QSQ21122.1"/>
    </source>
</evidence>
<sequence length="251" mass="27124">MTNAELTTRLLSHVIAFRHLQRQRGQLRHLGLPGVDAFCLPYLAREVHFQQAYFQDAEALAAALPALEAFFRSHGVPAWRMVVPPGSAEGERVLGSAGYRPDERLSDAMGLVLAEVPDVPPSVPLVAPKTLAELVELNITAWGEWSGTLTVWNEGPPLPVHTLLACEAGRPLACGFTHDVGDTAGVFMVATAPEARGRGLASEVMRGLLAGARARGMVASVLQATPQAKAMYHRLGYRDLGAWANWVYRAD</sequence>
<proteinExistence type="predicted"/>
<dbReference type="PANTHER" id="PTHR43877:SF2">
    <property type="entry name" value="AMINOALKYLPHOSPHONATE N-ACETYLTRANSFERASE-RELATED"/>
    <property type="match status" value="1"/>
</dbReference>
<evidence type="ECO:0000259" key="3">
    <source>
        <dbReference type="PROSITE" id="PS51186"/>
    </source>
</evidence>
<gene>
    <name evidence="4" type="ORF">JY651_38925</name>
</gene>